<dbReference type="PANTHER" id="PTHR34216:SF3">
    <property type="entry name" value="POLY-BETA-1,6-N-ACETYL-D-GLUCOSAMINE N-DEACETYLASE"/>
    <property type="match status" value="1"/>
</dbReference>
<dbReference type="STRING" id="94869.SAMN04488529_101530"/>
<dbReference type="Pfam" id="PF01522">
    <property type="entry name" value="Polysacc_deac_1"/>
    <property type="match status" value="1"/>
</dbReference>
<protein>
    <submittedName>
        <fullName evidence="6">Polysaccharide deacetylase</fullName>
    </submittedName>
</protein>
<dbReference type="Proteomes" id="UP000198597">
    <property type="component" value="Unassembled WGS sequence"/>
</dbReference>
<evidence type="ECO:0000259" key="5">
    <source>
        <dbReference type="PROSITE" id="PS51677"/>
    </source>
</evidence>
<evidence type="ECO:0000256" key="2">
    <source>
        <dbReference type="ARBA" id="ARBA00022729"/>
    </source>
</evidence>
<dbReference type="GO" id="GO:0016810">
    <property type="term" value="F:hydrolase activity, acting on carbon-nitrogen (but not peptide) bonds"/>
    <property type="evidence" value="ECO:0007669"/>
    <property type="project" value="InterPro"/>
</dbReference>
<evidence type="ECO:0000313" key="7">
    <source>
        <dbReference type="Proteomes" id="UP000198597"/>
    </source>
</evidence>
<dbReference type="OrthoDB" id="9778320at2"/>
<name>A0A1H0MPI6_9CLOT</name>
<feature type="transmembrane region" description="Helical" evidence="4">
    <location>
        <begin position="7"/>
        <end position="25"/>
    </location>
</feature>
<proteinExistence type="predicted"/>
<dbReference type="RefSeq" id="WP_089965501.1">
    <property type="nucleotide sequence ID" value="NZ_FNJM01000001.1"/>
</dbReference>
<feature type="region of interest" description="Disordered" evidence="3">
    <location>
        <begin position="36"/>
        <end position="58"/>
    </location>
</feature>
<organism evidence="6 7">
    <name type="scientific">Clostridium gasigenes</name>
    <dbReference type="NCBI Taxonomy" id="94869"/>
    <lineage>
        <taxon>Bacteria</taxon>
        <taxon>Bacillati</taxon>
        <taxon>Bacillota</taxon>
        <taxon>Clostridia</taxon>
        <taxon>Eubacteriales</taxon>
        <taxon>Clostridiaceae</taxon>
        <taxon>Clostridium</taxon>
    </lineage>
</organism>
<keyword evidence="4" id="KW-0472">Membrane</keyword>
<dbReference type="InterPro" id="IPR011330">
    <property type="entry name" value="Glyco_hydro/deAcase_b/a-brl"/>
</dbReference>
<dbReference type="GO" id="GO:0005975">
    <property type="term" value="P:carbohydrate metabolic process"/>
    <property type="evidence" value="ECO:0007669"/>
    <property type="project" value="InterPro"/>
</dbReference>
<feature type="domain" description="NodB homology" evidence="5">
    <location>
        <begin position="149"/>
        <end position="312"/>
    </location>
</feature>
<dbReference type="EMBL" id="FNJM01000001">
    <property type="protein sequence ID" value="SDO82348.1"/>
    <property type="molecule type" value="Genomic_DNA"/>
</dbReference>
<accession>A0A1H0MPI6</accession>
<dbReference type="AlphaFoldDB" id="A0A1H0MPI6"/>
<evidence type="ECO:0000256" key="1">
    <source>
        <dbReference type="ARBA" id="ARBA00004613"/>
    </source>
</evidence>
<gene>
    <name evidence="6" type="ORF">SAMN04488529_101530</name>
</gene>
<dbReference type="GO" id="GO:0005576">
    <property type="term" value="C:extracellular region"/>
    <property type="evidence" value="ECO:0007669"/>
    <property type="project" value="UniProtKB-SubCell"/>
</dbReference>
<evidence type="ECO:0000256" key="4">
    <source>
        <dbReference type="SAM" id="Phobius"/>
    </source>
</evidence>
<keyword evidence="2" id="KW-0732">Signal</keyword>
<keyword evidence="4" id="KW-1133">Transmembrane helix</keyword>
<dbReference type="Gene3D" id="3.20.20.370">
    <property type="entry name" value="Glycoside hydrolase/deacetylase"/>
    <property type="match status" value="1"/>
</dbReference>
<evidence type="ECO:0000313" key="6">
    <source>
        <dbReference type="EMBL" id="SDO82348.1"/>
    </source>
</evidence>
<sequence length="312" mass="34916">MKGLIKIIIFVIVIVIVIVFIGIFMKSTSKNSTYANEKETQAEKDKNTKEDNIKDQENEANKEVMKIAEINKEAMNKKEKIKYVNLTPGEVYIPILMYHSISDSDSKNNLLIPVAQFTAEMSWLKKEGFTPMLMGEVISALKSGKVPKRPVAITFDDGYADNYTAGYKALIDNNMKATFFIITDTTDVDSSYMSSVMLKEMASKGMGIENHTSKHMELNKLSRADKVNIIKAGKDSLKAKCGVDSKYLCYPVGRYDDETIQVAKELGLEGAVTTEGGLANIKNGEFALKRIRMSPMKLENFKAIFESFMTNN</sequence>
<keyword evidence="4" id="KW-0812">Transmembrane</keyword>
<reference evidence="6 7" key="1">
    <citation type="submission" date="2016-10" db="EMBL/GenBank/DDBJ databases">
        <authorList>
            <person name="de Groot N.N."/>
        </authorList>
    </citation>
    <scope>NUCLEOTIDE SEQUENCE [LARGE SCALE GENOMIC DNA]</scope>
    <source>
        <strain evidence="6 7">DSM 12272</strain>
    </source>
</reference>
<dbReference type="SUPFAM" id="SSF88713">
    <property type="entry name" value="Glycoside hydrolase/deacetylase"/>
    <property type="match status" value="1"/>
</dbReference>
<evidence type="ECO:0000256" key="3">
    <source>
        <dbReference type="SAM" id="MobiDB-lite"/>
    </source>
</evidence>
<dbReference type="InterPro" id="IPR002509">
    <property type="entry name" value="NODB_dom"/>
</dbReference>
<keyword evidence="7" id="KW-1185">Reference proteome</keyword>
<dbReference type="CDD" id="cd10918">
    <property type="entry name" value="CE4_NodB_like_5s_6s"/>
    <property type="match status" value="1"/>
</dbReference>
<dbReference type="InterPro" id="IPR051398">
    <property type="entry name" value="Polysacch_Deacetylase"/>
</dbReference>
<dbReference type="PANTHER" id="PTHR34216">
    <property type="match status" value="1"/>
</dbReference>
<dbReference type="PROSITE" id="PS51677">
    <property type="entry name" value="NODB"/>
    <property type="match status" value="1"/>
</dbReference>
<comment type="subcellular location">
    <subcellularLocation>
        <location evidence="1">Secreted</location>
    </subcellularLocation>
</comment>